<evidence type="ECO:0000313" key="2">
    <source>
        <dbReference type="Proteomes" id="UP000828390"/>
    </source>
</evidence>
<comment type="caution">
    <text evidence="1">The sequence shown here is derived from an EMBL/GenBank/DDBJ whole genome shotgun (WGS) entry which is preliminary data.</text>
</comment>
<proteinExistence type="predicted"/>
<gene>
    <name evidence="1" type="ORF">DPMN_141751</name>
</gene>
<accession>A0A9D4GAL3</accession>
<dbReference type="AlphaFoldDB" id="A0A9D4GAL3"/>
<evidence type="ECO:0000313" key="1">
    <source>
        <dbReference type="EMBL" id="KAH3813297.1"/>
    </source>
</evidence>
<protein>
    <submittedName>
        <fullName evidence="1">Uncharacterized protein</fullName>
    </submittedName>
</protein>
<dbReference type="EMBL" id="JAIWYP010000006">
    <property type="protein sequence ID" value="KAH3813297.1"/>
    <property type="molecule type" value="Genomic_DNA"/>
</dbReference>
<name>A0A9D4GAL3_DREPO</name>
<reference evidence="1" key="2">
    <citation type="submission" date="2020-11" db="EMBL/GenBank/DDBJ databases">
        <authorList>
            <person name="McCartney M.A."/>
            <person name="Auch B."/>
            <person name="Kono T."/>
            <person name="Mallez S."/>
            <person name="Becker A."/>
            <person name="Gohl D.M."/>
            <person name="Silverstein K.A.T."/>
            <person name="Koren S."/>
            <person name="Bechman K.B."/>
            <person name="Herman A."/>
            <person name="Abrahante J.E."/>
            <person name="Garbe J."/>
        </authorList>
    </citation>
    <scope>NUCLEOTIDE SEQUENCE</scope>
    <source>
        <strain evidence="1">Duluth1</strain>
        <tissue evidence="1">Whole animal</tissue>
    </source>
</reference>
<organism evidence="1 2">
    <name type="scientific">Dreissena polymorpha</name>
    <name type="common">Zebra mussel</name>
    <name type="synonym">Mytilus polymorpha</name>
    <dbReference type="NCBI Taxonomy" id="45954"/>
    <lineage>
        <taxon>Eukaryota</taxon>
        <taxon>Metazoa</taxon>
        <taxon>Spiralia</taxon>
        <taxon>Lophotrochozoa</taxon>
        <taxon>Mollusca</taxon>
        <taxon>Bivalvia</taxon>
        <taxon>Autobranchia</taxon>
        <taxon>Heteroconchia</taxon>
        <taxon>Euheterodonta</taxon>
        <taxon>Imparidentia</taxon>
        <taxon>Neoheterodontei</taxon>
        <taxon>Myida</taxon>
        <taxon>Dreissenoidea</taxon>
        <taxon>Dreissenidae</taxon>
        <taxon>Dreissena</taxon>
    </lineage>
</organism>
<keyword evidence="2" id="KW-1185">Reference proteome</keyword>
<sequence>MILTRSPNTGTKGPILLPELQHLVTEDRNTVDRRGSPESISLRKAVQLNFSMLSNVKSCLRDDSVFENALTSSWTSRPMTFFMSAKAFLEPFIIVLKAAS</sequence>
<reference evidence="1" key="1">
    <citation type="journal article" date="2019" name="bioRxiv">
        <title>The Genome of the Zebra Mussel, Dreissena polymorpha: A Resource for Invasive Species Research.</title>
        <authorList>
            <person name="McCartney M.A."/>
            <person name="Auch B."/>
            <person name="Kono T."/>
            <person name="Mallez S."/>
            <person name="Zhang Y."/>
            <person name="Obille A."/>
            <person name="Becker A."/>
            <person name="Abrahante J.E."/>
            <person name="Garbe J."/>
            <person name="Badalamenti J.P."/>
            <person name="Herman A."/>
            <person name="Mangelson H."/>
            <person name="Liachko I."/>
            <person name="Sullivan S."/>
            <person name="Sone E.D."/>
            <person name="Koren S."/>
            <person name="Silverstein K.A.T."/>
            <person name="Beckman K.B."/>
            <person name="Gohl D.M."/>
        </authorList>
    </citation>
    <scope>NUCLEOTIDE SEQUENCE</scope>
    <source>
        <strain evidence="1">Duluth1</strain>
        <tissue evidence="1">Whole animal</tissue>
    </source>
</reference>
<dbReference type="Proteomes" id="UP000828390">
    <property type="component" value="Unassembled WGS sequence"/>
</dbReference>